<keyword evidence="2" id="KW-1185">Reference proteome</keyword>
<dbReference type="EMBL" id="BJNV01000006">
    <property type="protein sequence ID" value="GEC94460.1"/>
    <property type="molecule type" value="Genomic_DNA"/>
</dbReference>
<evidence type="ECO:0000313" key="2">
    <source>
        <dbReference type="Proteomes" id="UP000318422"/>
    </source>
</evidence>
<gene>
    <name evidence="1" type="ORF">ZRA01_05330</name>
</gene>
<reference evidence="1 2" key="1">
    <citation type="submission" date="2019-06" db="EMBL/GenBank/DDBJ databases">
        <title>Whole genome shotgun sequence of Zoogloea ramigera NBRC 15342.</title>
        <authorList>
            <person name="Hosoyama A."/>
            <person name="Uohara A."/>
            <person name="Ohji S."/>
            <person name="Ichikawa N."/>
        </authorList>
    </citation>
    <scope>NUCLEOTIDE SEQUENCE [LARGE SCALE GENOMIC DNA]</scope>
    <source>
        <strain evidence="1 2">NBRC 15342</strain>
    </source>
</reference>
<sequence length="199" mass="22150">MPTDTGAPERIAGLTTNRKHETYRNHDLISAFFKGEFGGRVIQRGKTLLEISGGGIDENLVELRAFVDQRMAELTATDAPAPTAEAYVAAFRHILPRLSEGHRAMLKAHFHAPDRIITATQLARAAGYHGHGAANLQYGFVGRYLFEELPTPLEIRKDGTPIYTMALATGVDRQGEEHEWRWQMRPEVAAAIRYLGLTQ</sequence>
<dbReference type="Proteomes" id="UP000318422">
    <property type="component" value="Unassembled WGS sequence"/>
</dbReference>
<accession>A0A4Y4CV41</accession>
<name>A0A4Y4CV41_ZOORA</name>
<evidence type="ECO:0000313" key="1">
    <source>
        <dbReference type="EMBL" id="GEC94460.1"/>
    </source>
</evidence>
<protein>
    <submittedName>
        <fullName evidence="1">Uncharacterized protein</fullName>
    </submittedName>
</protein>
<organism evidence="1 2">
    <name type="scientific">Zoogloea ramigera</name>
    <dbReference type="NCBI Taxonomy" id="350"/>
    <lineage>
        <taxon>Bacteria</taxon>
        <taxon>Pseudomonadati</taxon>
        <taxon>Pseudomonadota</taxon>
        <taxon>Betaproteobacteria</taxon>
        <taxon>Rhodocyclales</taxon>
        <taxon>Zoogloeaceae</taxon>
        <taxon>Zoogloea</taxon>
    </lineage>
</organism>
<proteinExistence type="predicted"/>
<comment type="caution">
    <text evidence="1">The sequence shown here is derived from an EMBL/GenBank/DDBJ whole genome shotgun (WGS) entry which is preliminary data.</text>
</comment>
<dbReference type="AlphaFoldDB" id="A0A4Y4CV41"/>